<dbReference type="RefSeq" id="WP_259485366.1">
    <property type="nucleotide sequence ID" value="NZ_JANTEZ010000002.1"/>
</dbReference>
<feature type="region of interest" description="Disordered" evidence="1">
    <location>
        <begin position="1"/>
        <end position="20"/>
    </location>
</feature>
<comment type="caution">
    <text evidence="2">The sequence shown here is derived from an EMBL/GenBank/DDBJ whole genome shotgun (WGS) entry which is preliminary data.</text>
</comment>
<keyword evidence="3" id="KW-1185">Reference proteome</keyword>
<evidence type="ECO:0000256" key="1">
    <source>
        <dbReference type="SAM" id="MobiDB-lite"/>
    </source>
</evidence>
<feature type="region of interest" description="Disordered" evidence="1">
    <location>
        <begin position="39"/>
        <end position="88"/>
    </location>
</feature>
<accession>A0ABT2GFZ7</accession>
<sequence length="714" mass="74807">MPGDCRLETKWQSDGSHYDDSGALVEVGINGTDSIVCDVVRAPGDGGGGGRGGSKDGGGSDAPPPPPPGPPGPLLPKPPASTPASAAPACVEGANNAEYPGRGDSQTGSGDIVRDNVETLERSGDLKIDSTSPSRIVSMDVNLGPSSSGVDGANPLEGMSPEEAVRAMYWPGTFDPTYTEVGPRGRLVAQAVKFVFRAVSGDASARRSFELIMRNMSPAAKDQVFLEVTRQTRMVWNAWPLSVPPEIKQLMSEAVGLVLDLLESGPIGTDAPPSSAYIEVASTSTALGMSATGGERGYGHNKGACGQLARASVSSAATLLPGSSWVRITFQSTEHGTLVDRIKAIDSRDFSCPPVHATVTAGQATRIDVGSHCTGDAVSEMTVLTRQDISRLPGAELAALANSIATDPMAGSIFQYDRDSFEHTDPWPTPSSTATFADGRVGFIDRGADGLMTYSSALSAGGFVDHVVVSAKTASGERQAFVVAVEVKAQPSCSGADKPAGPEAEGFRAVIQDGSLQLLRNQAFVLDPKLLCTADWRDTYRVTIDSDIPGVEPTFAADGTIHFTWSATDTIGVDVAHLDVIGWDEVTGVPSAPITVPVTIRDVPATCNDVEIDYDWSELGGAAIEIPLDCAMTQDLRVLRSPFLTFTDAGAVPGRLDVDGGSFTSDGTTVLFTPDPDGTELSTARAVPWSTDPATYTPYRTHGPSFYIDVRVQR</sequence>
<dbReference type="Proteomes" id="UP001165580">
    <property type="component" value="Unassembled WGS sequence"/>
</dbReference>
<evidence type="ECO:0000313" key="3">
    <source>
        <dbReference type="Proteomes" id="UP001165580"/>
    </source>
</evidence>
<reference evidence="2" key="1">
    <citation type="submission" date="2022-08" db="EMBL/GenBank/DDBJ databases">
        <authorList>
            <person name="Deng Y."/>
            <person name="Han X.-F."/>
            <person name="Zhang Y.-Q."/>
        </authorList>
    </citation>
    <scope>NUCLEOTIDE SEQUENCE</scope>
    <source>
        <strain evidence="2">CPCC 205716</strain>
    </source>
</reference>
<evidence type="ECO:0000313" key="2">
    <source>
        <dbReference type="EMBL" id="MCS5713824.1"/>
    </source>
</evidence>
<proteinExistence type="predicted"/>
<organism evidence="2 3">
    <name type="scientific">Herbiconiux gentiana</name>
    <dbReference type="NCBI Taxonomy" id="2970912"/>
    <lineage>
        <taxon>Bacteria</taxon>
        <taxon>Bacillati</taxon>
        <taxon>Actinomycetota</taxon>
        <taxon>Actinomycetes</taxon>
        <taxon>Micrococcales</taxon>
        <taxon>Microbacteriaceae</taxon>
        <taxon>Herbiconiux</taxon>
    </lineage>
</organism>
<feature type="compositionally biased region" description="Gly residues" evidence="1">
    <location>
        <begin position="44"/>
        <end position="60"/>
    </location>
</feature>
<feature type="compositionally biased region" description="Pro residues" evidence="1">
    <location>
        <begin position="62"/>
        <end position="81"/>
    </location>
</feature>
<name>A0ABT2GFZ7_9MICO</name>
<protein>
    <submittedName>
        <fullName evidence="2">Uncharacterized protein</fullName>
    </submittedName>
</protein>
<dbReference type="EMBL" id="JANTEZ010000002">
    <property type="protein sequence ID" value="MCS5713824.1"/>
    <property type="molecule type" value="Genomic_DNA"/>
</dbReference>
<gene>
    <name evidence="2" type="ORF">NVV95_04580</name>
</gene>